<dbReference type="GO" id="GO:0032259">
    <property type="term" value="P:methylation"/>
    <property type="evidence" value="ECO:0007669"/>
    <property type="project" value="UniProtKB-KW"/>
</dbReference>
<evidence type="ECO:0000256" key="1">
    <source>
        <dbReference type="ARBA" id="ARBA00022603"/>
    </source>
</evidence>
<dbReference type="Gene3D" id="3.40.50.150">
    <property type="entry name" value="Vaccinia Virus protein VP39"/>
    <property type="match status" value="1"/>
</dbReference>
<dbReference type="GO" id="GO:0008168">
    <property type="term" value="F:methyltransferase activity"/>
    <property type="evidence" value="ECO:0007669"/>
    <property type="project" value="UniProtKB-KW"/>
</dbReference>
<comment type="caution">
    <text evidence="3">The sequence shown here is derived from an EMBL/GenBank/DDBJ whole genome shotgun (WGS) entry which is preliminary data.</text>
</comment>
<dbReference type="InterPro" id="IPR029063">
    <property type="entry name" value="SAM-dependent_MTases_sf"/>
</dbReference>
<name>A0AAV5NV80_9VIBR</name>
<organism evidence="3 4">
    <name type="scientific">Vibrio penaeicida</name>
    <dbReference type="NCBI Taxonomy" id="104609"/>
    <lineage>
        <taxon>Bacteria</taxon>
        <taxon>Pseudomonadati</taxon>
        <taxon>Pseudomonadota</taxon>
        <taxon>Gammaproteobacteria</taxon>
        <taxon>Vibrionales</taxon>
        <taxon>Vibrionaceae</taxon>
        <taxon>Vibrio</taxon>
    </lineage>
</organism>
<dbReference type="InterPro" id="IPR002052">
    <property type="entry name" value="DNA_methylase_N6_adenine_CS"/>
</dbReference>
<keyword evidence="2" id="KW-0808">Transferase</keyword>
<dbReference type="GO" id="GO:0003676">
    <property type="term" value="F:nucleic acid binding"/>
    <property type="evidence" value="ECO:0007669"/>
    <property type="project" value="InterPro"/>
</dbReference>
<protein>
    <recommendedName>
        <fullName evidence="5">SAM-dependent methyltransferase</fullName>
    </recommendedName>
</protein>
<evidence type="ECO:0000256" key="2">
    <source>
        <dbReference type="ARBA" id="ARBA00022679"/>
    </source>
</evidence>
<dbReference type="PRINTS" id="PR00507">
    <property type="entry name" value="N12N6MTFRASE"/>
</dbReference>
<gene>
    <name evidence="3" type="ORF">GCM10007932_38150</name>
</gene>
<proteinExistence type="predicted"/>
<dbReference type="EMBL" id="BSNX01000056">
    <property type="protein sequence ID" value="GLQ74454.1"/>
    <property type="molecule type" value="Genomic_DNA"/>
</dbReference>
<dbReference type="SUPFAM" id="SSF53335">
    <property type="entry name" value="S-adenosyl-L-methionine-dependent methyltransferases"/>
    <property type="match status" value="1"/>
</dbReference>
<evidence type="ECO:0000313" key="3">
    <source>
        <dbReference type="EMBL" id="GLQ74454.1"/>
    </source>
</evidence>
<keyword evidence="4" id="KW-1185">Reference proteome</keyword>
<dbReference type="RefSeq" id="WP_126609653.1">
    <property type="nucleotide sequence ID" value="NZ_AP025144.1"/>
</dbReference>
<sequence>MKHLNKDHQDIKNSTIYTPKEVTDFLAKEIYSKLNVSKVFDPAIGTGNLVKGFKENGAYVVGNDVDSVPNCADEFYNEDFEHFNQPIDGVDLVVMNPPFNGHPKRKLYPEIFIDKVFELFGSAMPLIAIVPTGWRTNQAVGSKRWRKIRDTQKISSIVTLPLDVFEGIKFHTEIVIFNVDGLKPHYFLDI</sequence>
<accession>A0AAV5NV80</accession>
<reference evidence="4" key="1">
    <citation type="journal article" date="2019" name="Int. J. Syst. Evol. Microbiol.">
        <title>The Global Catalogue of Microorganisms (GCM) 10K type strain sequencing project: providing services to taxonomists for standard genome sequencing and annotation.</title>
        <authorList>
            <consortium name="The Broad Institute Genomics Platform"/>
            <consortium name="The Broad Institute Genome Sequencing Center for Infectious Disease"/>
            <person name="Wu L."/>
            <person name="Ma J."/>
        </authorList>
    </citation>
    <scope>NUCLEOTIDE SEQUENCE [LARGE SCALE GENOMIC DNA]</scope>
    <source>
        <strain evidence="4">NBRC 15640</strain>
    </source>
</reference>
<evidence type="ECO:0008006" key="5">
    <source>
        <dbReference type="Google" id="ProtNLM"/>
    </source>
</evidence>
<dbReference type="AlphaFoldDB" id="A0AAV5NV80"/>
<dbReference type="PROSITE" id="PS00092">
    <property type="entry name" value="N6_MTASE"/>
    <property type="match status" value="1"/>
</dbReference>
<keyword evidence="1" id="KW-0489">Methyltransferase</keyword>
<evidence type="ECO:0000313" key="4">
    <source>
        <dbReference type="Proteomes" id="UP001156690"/>
    </source>
</evidence>
<dbReference type="Proteomes" id="UP001156690">
    <property type="component" value="Unassembled WGS sequence"/>
</dbReference>